<proteinExistence type="predicted"/>
<sequence length="122" mass="14094">MELNDSQPGMQPPVTQQLLITPGGTKHWIPQCDESIKPYQGQRFRELHEAVNFYKTYALNVGFDVRHSTLAKSRDHTVIWKYLVCSREGYKKRAVISPMAHAKGHGTNKQKKPKFNNVKFRL</sequence>
<evidence type="ECO:0000259" key="1">
    <source>
        <dbReference type="Pfam" id="PF03101"/>
    </source>
</evidence>
<dbReference type="Pfam" id="PF03101">
    <property type="entry name" value="FAR1"/>
    <property type="match status" value="1"/>
</dbReference>
<dbReference type="PANTHER" id="PTHR46328">
    <property type="entry name" value="FAR-RED IMPAIRED RESPONSIVE (FAR1) FAMILY PROTEIN-RELATED"/>
    <property type="match status" value="1"/>
</dbReference>
<reference evidence="3" key="1">
    <citation type="journal article" date="2019" name="Curr. Biol.">
        <title>Genome Sequence of Striga asiatica Provides Insight into the Evolution of Plant Parasitism.</title>
        <authorList>
            <person name="Yoshida S."/>
            <person name="Kim S."/>
            <person name="Wafula E.K."/>
            <person name="Tanskanen J."/>
            <person name="Kim Y.M."/>
            <person name="Honaas L."/>
            <person name="Yang Z."/>
            <person name="Spallek T."/>
            <person name="Conn C.E."/>
            <person name="Ichihashi Y."/>
            <person name="Cheong K."/>
            <person name="Cui S."/>
            <person name="Der J.P."/>
            <person name="Gundlach H."/>
            <person name="Jiao Y."/>
            <person name="Hori C."/>
            <person name="Ishida J.K."/>
            <person name="Kasahara H."/>
            <person name="Kiba T."/>
            <person name="Kim M.S."/>
            <person name="Koo N."/>
            <person name="Laohavisit A."/>
            <person name="Lee Y.H."/>
            <person name="Lumba S."/>
            <person name="McCourt P."/>
            <person name="Mortimer J.C."/>
            <person name="Mutuku J.M."/>
            <person name="Nomura T."/>
            <person name="Sasaki-Sekimoto Y."/>
            <person name="Seto Y."/>
            <person name="Wang Y."/>
            <person name="Wakatake T."/>
            <person name="Sakakibara H."/>
            <person name="Demura T."/>
            <person name="Yamaguchi S."/>
            <person name="Yoneyama K."/>
            <person name="Manabe R.I."/>
            <person name="Nelson D.C."/>
            <person name="Schulman A.H."/>
            <person name="Timko M.P."/>
            <person name="dePamphilis C.W."/>
            <person name="Choi D."/>
            <person name="Shirasu K."/>
        </authorList>
    </citation>
    <scope>NUCLEOTIDE SEQUENCE [LARGE SCALE GENOMIC DNA]</scope>
    <source>
        <strain evidence="3">cv. UVA1</strain>
    </source>
</reference>
<feature type="domain" description="FAR1" evidence="1">
    <location>
        <begin position="52"/>
        <end position="95"/>
    </location>
</feature>
<organism evidence="2 3">
    <name type="scientific">Striga asiatica</name>
    <name type="common">Asiatic witchweed</name>
    <name type="synonym">Buchnera asiatica</name>
    <dbReference type="NCBI Taxonomy" id="4170"/>
    <lineage>
        <taxon>Eukaryota</taxon>
        <taxon>Viridiplantae</taxon>
        <taxon>Streptophyta</taxon>
        <taxon>Embryophyta</taxon>
        <taxon>Tracheophyta</taxon>
        <taxon>Spermatophyta</taxon>
        <taxon>Magnoliopsida</taxon>
        <taxon>eudicotyledons</taxon>
        <taxon>Gunneridae</taxon>
        <taxon>Pentapetalae</taxon>
        <taxon>asterids</taxon>
        <taxon>lamiids</taxon>
        <taxon>Lamiales</taxon>
        <taxon>Orobanchaceae</taxon>
        <taxon>Buchnereae</taxon>
        <taxon>Striga</taxon>
    </lineage>
</organism>
<dbReference type="AlphaFoldDB" id="A0A5A7R6Z8"/>
<dbReference type="Proteomes" id="UP000325081">
    <property type="component" value="Unassembled WGS sequence"/>
</dbReference>
<name>A0A5A7R6Z8_STRAF</name>
<gene>
    <name evidence="2" type="ORF">STAS_29559</name>
</gene>
<evidence type="ECO:0000313" key="3">
    <source>
        <dbReference type="Proteomes" id="UP000325081"/>
    </source>
</evidence>
<protein>
    <submittedName>
        <fullName evidence="2">FAR1-related protein</fullName>
    </submittedName>
</protein>
<comment type="caution">
    <text evidence="2">The sequence shown here is derived from an EMBL/GenBank/DDBJ whole genome shotgun (WGS) entry which is preliminary data.</text>
</comment>
<evidence type="ECO:0000313" key="2">
    <source>
        <dbReference type="EMBL" id="GER52124.1"/>
    </source>
</evidence>
<dbReference type="OrthoDB" id="691593at2759"/>
<keyword evidence="3" id="KW-1185">Reference proteome</keyword>
<dbReference type="InterPro" id="IPR004330">
    <property type="entry name" value="FAR1_DNA_bnd_dom"/>
</dbReference>
<dbReference type="EMBL" id="BKCP01010159">
    <property type="protein sequence ID" value="GER52124.1"/>
    <property type="molecule type" value="Genomic_DNA"/>
</dbReference>
<accession>A0A5A7R6Z8</accession>